<comment type="caution">
    <text evidence="2">The sequence shown here is derived from an EMBL/GenBank/DDBJ whole genome shotgun (WGS) entry which is preliminary data.</text>
</comment>
<reference evidence="2 3" key="1">
    <citation type="journal article" date="2018" name="Genome Res.">
        <title>The genomic architecture and molecular evolution of ant odorant receptors.</title>
        <authorList>
            <person name="McKenzie S.K."/>
            <person name="Kronauer D.J.C."/>
        </authorList>
    </citation>
    <scope>NUCLEOTIDE SEQUENCE [LARGE SCALE GENOMIC DNA]</scope>
    <source>
        <strain evidence="2">Clonal line C1</strain>
    </source>
</reference>
<evidence type="ECO:0000313" key="2">
    <source>
        <dbReference type="EMBL" id="RLU16601.1"/>
    </source>
</evidence>
<accession>A0A3L8D8J3</accession>
<proteinExistence type="predicted"/>
<name>A0A3L8D8J3_OOCBI</name>
<feature type="region of interest" description="Disordered" evidence="1">
    <location>
        <begin position="1"/>
        <end position="40"/>
    </location>
</feature>
<feature type="compositionally biased region" description="Basic and acidic residues" evidence="1">
    <location>
        <begin position="8"/>
        <end position="20"/>
    </location>
</feature>
<evidence type="ECO:0000313" key="3">
    <source>
        <dbReference type="Proteomes" id="UP000279307"/>
    </source>
</evidence>
<gene>
    <name evidence="2" type="ORF">DMN91_010669</name>
</gene>
<dbReference type="Proteomes" id="UP000279307">
    <property type="component" value="Chromosome 11"/>
</dbReference>
<sequence length="81" mass="8754">MLSNHGIIRPEGRNREEIDAARPLASCSEGAGGKGGWKEERLAEGTRSFSTLGSSLGSKEQGVILRPLPGFLYFLSHLPMK</sequence>
<evidence type="ECO:0000256" key="1">
    <source>
        <dbReference type="SAM" id="MobiDB-lite"/>
    </source>
</evidence>
<dbReference type="EMBL" id="QOIP01000011">
    <property type="protein sequence ID" value="RLU16601.1"/>
    <property type="molecule type" value="Genomic_DNA"/>
</dbReference>
<dbReference type="AlphaFoldDB" id="A0A3L8D8J3"/>
<protein>
    <submittedName>
        <fullName evidence="2">Uncharacterized protein</fullName>
    </submittedName>
</protein>
<organism evidence="2 3">
    <name type="scientific">Ooceraea biroi</name>
    <name type="common">Clonal raider ant</name>
    <name type="synonym">Cerapachys biroi</name>
    <dbReference type="NCBI Taxonomy" id="2015173"/>
    <lineage>
        <taxon>Eukaryota</taxon>
        <taxon>Metazoa</taxon>
        <taxon>Ecdysozoa</taxon>
        <taxon>Arthropoda</taxon>
        <taxon>Hexapoda</taxon>
        <taxon>Insecta</taxon>
        <taxon>Pterygota</taxon>
        <taxon>Neoptera</taxon>
        <taxon>Endopterygota</taxon>
        <taxon>Hymenoptera</taxon>
        <taxon>Apocrita</taxon>
        <taxon>Aculeata</taxon>
        <taxon>Formicoidea</taxon>
        <taxon>Formicidae</taxon>
        <taxon>Dorylinae</taxon>
        <taxon>Ooceraea</taxon>
    </lineage>
</organism>